<dbReference type="InterPro" id="IPR013783">
    <property type="entry name" value="Ig-like_fold"/>
</dbReference>
<dbReference type="EMBL" id="AEPV01000004">
    <property type="protein sequence ID" value="EFU74983.1"/>
    <property type="molecule type" value="Genomic_DNA"/>
</dbReference>
<dbReference type="InterPro" id="IPR023365">
    <property type="entry name" value="Sortase_dom-sf"/>
</dbReference>
<evidence type="ECO:0000313" key="4">
    <source>
        <dbReference type="EMBL" id="EFU74983.1"/>
    </source>
</evidence>
<keyword evidence="3" id="KW-0812">Transmembrane</keyword>
<evidence type="ECO:0000256" key="3">
    <source>
        <dbReference type="SAM" id="Phobius"/>
    </source>
</evidence>
<keyword evidence="3" id="KW-0472">Membrane</keyword>
<organism evidence="4 5">
    <name type="scientific">Enterococcus italicus (strain DSM 15952 / CCUG 50447 / LMG 22039 / TP 1.5)</name>
    <dbReference type="NCBI Taxonomy" id="888064"/>
    <lineage>
        <taxon>Bacteria</taxon>
        <taxon>Bacillati</taxon>
        <taxon>Bacillota</taxon>
        <taxon>Bacilli</taxon>
        <taxon>Lactobacillales</taxon>
        <taxon>Enterococcaceae</taxon>
        <taxon>Enterococcus</taxon>
    </lineage>
</organism>
<gene>
    <name evidence="4" type="ORF">HMPREF9088_0213</name>
</gene>
<feature type="active site" description="Proton donor/acceptor" evidence="2">
    <location>
        <position position="135"/>
    </location>
</feature>
<keyword evidence="3" id="KW-1133">Transmembrane helix</keyword>
<dbReference type="SUPFAM" id="SSF63817">
    <property type="entry name" value="Sortase"/>
    <property type="match status" value="1"/>
</dbReference>
<dbReference type="AlphaFoldDB" id="E6LCX3"/>
<dbReference type="InterPro" id="IPR042002">
    <property type="entry name" value="Sortase_C"/>
</dbReference>
<dbReference type="CDD" id="cd05827">
    <property type="entry name" value="Sortase_C"/>
    <property type="match status" value="1"/>
</dbReference>
<dbReference type="Gene3D" id="2.40.260.10">
    <property type="entry name" value="Sortase"/>
    <property type="match status" value="1"/>
</dbReference>
<keyword evidence="1" id="KW-0378">Hydrolase</keyword>
<proteinExistence type="predicted"/>
<dbReference type="Pfam" id="PF04203">
    <property type="entry name" value="Sortase"/>
    <property type="match status" value="1"/>
</dbReference>
<dbReference type="InterPro" id="IPR005754">
    <property type="entry name" value="Sortase"/>
</dbReference>
<dbReference type="NCBIfam" id="TIGR01076">
    <property type="entry name" value="sortase_fam"/>
    <property type="match status" value="1"/>
</dbReference>
<dbReference type="STRING" id="888064.HMPREF9088_0213"/>
<feature type="active site" description="Acyl-thioester intermediate" evidence="2">
    <location>
        <position position="197"/>
    </location>
</feature>
<dbReference type="Gene3D" id="2.60.40.10">
    <property type="entry name" value="Immunoglobulins"/>
    <property type="match status" value="1"/>
</dbReference>
<dbReference type="GO" id="GO:0016787">
    <property type="term" value="F:hydrolase activity"/>
    <property type="evidence" value="ECO:0007669"/>
    <property type="project" value="UniProtKB-KW"/>
</dbReference>
<feature type="transmembrane region" description="Helical" evidence="3">
    <location>
        <begin position="236"/>
        <end position="257"/>
    </location>
</feature>
<name>E6LCX3_ENTI1</name>
<evidence type="ECO:0000256" key="2">
    <source>
        <dbReference type="PIRSR" id="PIRSR605754-1"/>
    </source>
</evidence>
<evidence type="ECO:0000256" key="1">
    <source>
        <dbReference type="ARBA" id="ARBA00022801"/>
    </source>
</evidence>
<sequence>MFVFCLFVIGMLLFLYPFYINALNNFLDQQRLEIVQKQTEEENTARAKALAKKNAELAEQGINAGSVSFDTDGTDVSDAYYKEHLIGSISIPSINVDIPLFDTTNDSLLQLGATVVQGTSYPTGGANTHSVIAAHSGLPDRELFTNLEDVKLGDEFVLTVLSEKMAYQVDKIIVVKPDETDSLKIEANSDLVTLLTCTPYMINTDRLLVTGHRVPYTEAIAKKVVKSKKTANYKEAAILAGTVVAIILCLLFLARTIHAYLMKRKKMAIQVQVVDGAGQVKVGQAVTLFDRRGKKQLKRDGELFIRVTDETGTAIFTDLPRGVYRVALVEEQHPRQKAIVGMKKVKETEVRLFKVIDDHVEKVADMIVITN</sequence>
<accession>E6LCX3</accession>
<evidence type="ECO:0000313" key="5">
    <source>
        <dbReference type="Proteomes" id="UP000010296"/>
    </source>
</evidence>
<dbReference type="NCBIfam" id="NF033745">
    <property type="entry name" value="class_C_sortase"/>
    <property type="match status" value="1"/>
</dbReference>
<dbReference type="eggNOG" id="COG3764">
    <property type="taxonomic scope" value="Bacteria"/>
</dbReference>
<protein>
    <submittedName>
        <fullName evidence="4">Sortase family protein</fullName>
    </submittedName>
</protein>
<keyword evidence="5" id="KW-1185">Reference proteome</keyword>
<dbReference type="Proteomes" id="UP000010296">
    <property type="component" value="Unassembled WGS sequence"/>
</dbReference>
<dbReference type="HOGENOM" id="CLU_045680_1_0_9"/>
<comment type="caution">
    <text evidence="4">The sequence shown here is derived from an EMBL/GenBank/DDBJ whole genome shotgun (WGS) entry which is preliminary data.</text>
</comment>
<reference evidence="4 5" key="1">
    <citation type="submission" date="2010-12" db="EMBL/GenBank/DDBJ databases">
        <authorList>
            <person name="Muzny D."/>
            <person name="Qin X."/>
            <person name="Deng J."/>
            <person name="Jiang H."/>
            <person name="Liu Y."/>
            <person name="Qu J."/>
            <person name="Song X.-Z."/>
            <person name="Zhang L."/>
            <person name="Thornton R."/>
            <person name="Coyle M."/>
            <person name="Francisco L."/>
            <person name="Jackson L."/>
            <person name="Javaid M."/>
            <person name="Korchina V."/>
            <person name="Kovar C."/>
            <person name="Mata R."/>
            <person name="Mathew T."/>
            <person name="Ngo R."/>
            <person name="Nguyen L."/>
            <person name="Nguyen N."/>
            <person name="Okwuonu G."/>
            <person name="Ongeri F."/>
            <person name="Pham C."/>
            <person name="Simmons D."/>
            <person name="Wilczek-Boney K."/>
            <person name="Hale W."/>
            <person name="Jakkamsetti A."/>
            <person name="Pham P."/>
            <person name="Ruth R."/>
            <person name="San Lucas F."/>
            <person name="Warren J."/>
            <person name="Zhang J."/>
            <person name="Zhao Z."/>
            <person name="Zhou C."/>
            <person name="Zhu D."/>
            <person name="Lee S."/>
            <person name="Bess C."/>
            <person name="Blankenburg K."/>
            <person name="Forbes L."/>
            <person name="Fu Q."/>
            <person name="Gubbala S."/>
            <person name="Hirani K."/>
            <person name="Jayaseelan J.C."/>
            <person name="Lara F."/>
            <person name="Munidasa M."/>
            <person name="Palculict T."/>
            <person name="Patil S."/>
            <person name="Pu L.-L."/>
            <person name="Saada N."/>
            <person name="Tang L."/>
            <person name="Weissenberger G."/>
            <person name="Zhu Y."/>
            <person name="Hemphill L."/>
            <person name="Shang Y."/>
            <person name="Youmans B."/>
            <person name="Ayvaz T."/>
            <person name="Ross M."/>
            <person name="Santibanez J."/>
            <person name="Aqrawi P."/>
            <person name="Gross S."/>
            <person name="Joshi V."/>
            <person name="Fowler G."/>
            <person name="Nazareth L."/>
            <person name="Reid J."/>
            <person name="Worley K."/>
            <person name="Petrosino J."/>
            <person name="Highlander S."/>
            <person name="Gibbs R."/>
        </authorList>
    </citation>
    <scope>NUCLEOTIDE SEQUENCE [LARGE SCALE GENOMIC DNA]</scope>
    <source>
        <strain evidence="5">DSM 15952 / CCUG 50447 / LMG 22039 / TP 1.5</strain>
    </source>
</reference>